<proteinExistence type="predicted"/>
<keyword evidence="6 7" id="KW-0472">Membrane</keyword>
<evidence type="ECO:0000256" key="1">
    <source>
        <dbReference type="ARBA" id="ARBA00004429"/>
    </source>
</evidence>
<gene>
    <name evidence="9" type="ORF">SD72_04070</name>
</gene>
<feature type="transmembrane region" description="Helical" evidence="7">
    <location>
        <begin position="463"/>
        <end position="483"/>
    </location>
</feature>
<comment type="caution">
    <text evidence="9">The sequence shown here is derived from an EMBL/GenBank/DDBJ whole genome shotgun (WGS) entry which is preliminary data.</text>
</comment>
<evidence type="ECO:0000256" key="6">
    <source>
        <dbReference type="ARBA" id="ARBA00023136"/>
    </source>
</evidence>
<feature type="transmembrane region" description="Helical" evidence="7">
    <location>
        <begin position="82"/>
        <end position="105"/>
    </location>
</feature>
<feature type="transmembrane region" description="Helical" evidence="7">
    <location>
        <begin position="47"/>
        <end position="70"/>
    </location>
</feature>
<protein>
    <submittedName>
        <fullName evidence="9">C4-dicarboxylate ABC transporter permease</fullName>
    </submittedName>
</protein>
<feature type="transmembrane region" description="Helical" evidence="7">
    <location>
        <begin position="379"/>
        <end position="397"/>
    </location>
</feature>
<dbReference type="EMBL" id="JXSQ01000003">
    <property type="protein sequence ID" value="KIP53397.1"/>
    <property type="molecule type" value="Genomic_DNA"/>
</dbReference>
<dbReference type="InterPro" id="IPR010656">
    <property type="entry name" value="DctM"/>
</dbReference>
<feature type="transmembrane region" description="Helical" evidence="7">
    <location>
        <begin position="279"/>
        <end position="301"/>
    </location>
</feature>
<dbReference type="GO" id="GO:0022857">
    <property type="term" value="F:transmembrane transporter activity"/>
    <property type="evidence" value="ECO:0007669"/>
    <property type="project" value="TreeGrafter"/>
</dbReference>
<evidence type="ECO:0000256" key="4">
    <source>
        <dbReference type="ARBA" id="ARBA00022692"/>
    </source>
</evidence>
<dbReference type="Pfam" id="PF06808">
    <property type="entry name" value="DctM"/>
    <property type="match status" value="1"/>
</dbReference>
<feature type="domain" description="TRAP C4-dicarboxylate transport system permease DctM subunit" evidence="8">
    <location>
        <begin position="7"/>
        <end position="483"/>
    </location>
</feature>
<feature type="transmembrane region" description="Helical" evidence="7">
    <location>
        <begin position="432"/>
        <end position="451"/>
    </location>
</feature>
<organism evidence="9 10">
    <name type="scientific">Leucobacter komagatae</name>
    <dbReference type="NCBI Taxonomy" id="55969"/>
    <lineage>
        <taxon>Bacteria</taxon>
        <taxon>Bacillati</taxon>
        <taxon>Actinomycetota</taxon>
        <taxon>Actinomycetes</taxon>
        <taxon>Micrococcales</taxon>
        <taxon>Microbacteriaceae</taxon>
        <taxon>Leucobacter</taxon>
    </lineage>
</organism>
<keyword evidence="10" id="KW-1185">Reference proteome</keyword>
<dbReference type="GO" id="GO:0005886">
    <property type="term" value="C:plasma membrane"/>
    <property type="evidence" value="ECO:0007669"/>
    <property type="project" value="UniProtKB-SubCell"/>
</dbReference>
<keyword evidence="4 7" id="KW-0812">Transmembrane</keyword>
<evidence type="ECO:0000256" key="7">
    <source>
        <dbReference type="SAM" id="Phobius"/>
    </source>
</evidence>
<keyword evidence="2" id="KW-1003">Cell membrane</keyword>
<dbReference type="AlphaFoldDB" id="A0A0D0IQU9"/>
<sequence>MIELVLFGTFLVCLFIGVPVAMSMGLSAFATIMFTGGMKALAPASSILYAGLSSETLLAIPFFILAGVIMELTGISRRLVEFADACFGHMKNGIALTAILTALLFSSISGSGPATVAAIGGILIPALAKHGYSKRHAASLVATSGELGIILPPSIAYIVFAVVAADYAGPGVDRVTIGRLFMAGVVPGLILVVVLYFIARFLPRDMEIAKANAATHLSEAMGKNPRSRTATVTATGAVASTADNTGLLTIDDVTPANASSGGGIGMRAERAPAGVVFKAFMRAVPGLLVPVIILGGIYGGIFTPTESAAVASVYALVVGLFVTRELKLPEVFKIFTSAGIMSGRIMLIIASATLFAYVITRNQIARHVADWMLSITDSMVLLVLIINLALLIAGMFLDAISAFYLFIPLFVPVLLELGMNLTTIGVMMTMNLAIGLITPPVGIDLFVAASIAKIPFGEAVKGVVPFVVSGIAVLMLVTFIPALSNWLPDLLGL</sequence>
<dbReference type="PANTHER" id="PTHR33362:SF3">
    <property type="entry name" value="SIALIC ACID TRAP TRANSPORTER PERMEASE PROTEIN SIAT"/>
    <property type="match status" value="1"/>
</dbReference>
<reference evidence="9 10" key="1">
    <citation type="submission" date="2015-01" db="EMBL/GenBank/DDBJ databases">
        <title>Draft genome sequence of Leucobacter komagatae strain VKM ST2845.</title>
        <authorList>
            <person name="Karlyshev A.V."/>
            <person name="Kudryashova E.B."/>
        </authorList>
    </citation>
    <scope>NUCLEOTIDE SEQUENCE [LARGE SCALE GENOMIC DNA]</scope>
    <source>
        <strain evidence="9 10">VKM ST2845</strain>
    </source>
</reference>
<evidence type="ECO:0000313" key="9">
    <source>
        <dbReference type="EMBL" id="KIP53397.1"/>
    </source>
</evidence>
<name>A0A0D0IQU9_9MICO</name>
<feature type="transmembrane region" description="Helical" evidence="7">
    <location>
        <begin position="177"/>
        <end position="198"/>
    </location>
</feature>
<dbReference type="Proteomes" id="UP000032120">
    <property type="component" value="Unassembled WGS sequence"/>
</dbReference>
<dbReference type="InterPro" id="IPR004681">
    <property type="entry name" value="TRAP_DctM"/>
</dbReference>
<evidence type="ECO:0000256" key="2">
    <source>
        <dbReference type="ARBA" id="ARBA00022475"/>
    </source>
</evidence>
<comment type="subcellular location">
    <subcellularLocation>
        <location evidence="1">Cell inner membrane</location>
        <topology evidence="1">Multi-pass membrane protein</topology>
    </subcellularLocation>
</comment>
<feature type="transmembrane region" description="Helical" evidence="7">
    <location>
        <begin position="335"/>
        <end position="359"/>
    </location>
</feature>
<evidence type="ECO:0000256" key="5">
    <source>
        <dbReference type="ARBA" id="ARBA00022989"/>
    </source>
</evidence>
<evidence type="ECO:0000259" key="8">
    <source>
        <dbReference type="Pfam" id="PF06808"/>
    </source>
</evidence>
<dbReference type="RefSeq" id="WP_042543135.1">
    <property type="nucleotide sequence ID" value="NZ_JXSQ01000003.1"/>
</dbReference>
<evidence type="ECO:0000313" key="10">
    <source>
        <dbReference type="Proteomes" id="UP000032120"/>
    </source>
</evidence>
<dbReference type="OrthoDB" id="9777699at2"/>
<evidence type="ECO:0000256" key="3">
    <source>
        <dbReference type="ARBA" id="ARBA00022519"/>
    </source>
</evidence>
<accession>A0A0D0IQU9</accession>
<dbReference type="PANTHER" id="PTHR33362">
    <property type="entry name" value="SIALIC ACID TRAP TRANSPORTER PERMEASE PROTEIN SIAT-RELATED"/>
    <property type="match status" value="1"/>
</dbReference>
<keyword evidence="5 7" id="KW-1133">Transmembrane helix</keyword>
<feature type="transmembrane region" description="Helical" evidence="7">
    <location>
        <begin position="140"/>
        <end position="165"/>
    </location>
</feature>
<keyword evidence="3" id="KW-0997">Cell inner membrane</keyword>